<dbReference type="Proteomes" id="UP001234297">
    <property type="component" value="Chromosome 1"/>
</dbReference>
<evidence type="ECO:0000313" key="1">
    <source>
        <dbReference type="EMBL" id="KAJ8648822.1"/>
    </source>
</evidence>
<comment type="caution">
    <text evidence="1">The sequence shown here is derived from an EMBL/GenBank/DDBJ whole genome shotgun (WGS) entry which is preliminary data.</text>
</comment>
<reference evidence="1 2" key="1">
    <citation type="journal article" date="2022" name="Hortic Res">
        <title>A haplotype resolved chromosomal level avocado genome allows analysis of novel avocado genes.</title>
        <authorList>
            <person name="Nath O."/>
            <person name="Fletcher S.J."/>
            <person name="Hayward A."/>
            <person name="Shaw L.M."/>
            <person name="Masouleh A.K."/>
            <person name="Furtado A."/>
            <person name="Henry R.J."/>
            <person name="Mitter N."/>
        </authorList>
    </citation>
    <scope>NUCLEOTIDE SEQUENCE [LARGE SCALE GENOMIC DNA]</scope>
    <source>
        <strain evidence="2">cv. Hass</strain>
    </source>
</reference>
<dbReference type="EMBL" id="CM056809">
    <property type="protein sequence ID" value="KAJ8648822.1"/>
    <property type="molecule type" value="Genomic_DNA"/>
</dbReference>
<protein>
    <submittedName>
        <fullName evidence="1">Uncharacterized protein</fullName>
    </submittedName>
</protein>
<evidence type="ECO:0000313" key="2">
    <source>
        <dbReference type="Proteomes" id="UP001234297"/>
    </source>
</evidence>
<organism evidence="1 2">
    <name type="scientific">Persea americana</name>
    <name type="common">Avocado</name>
    <dbReference type="NCBI Taxonomy" id="3435"/>
    <lineage>
        <taxon>Eukaryota</taxon>
        <taxon>Viridiplantae</taxon>
        <taxon>Streptophyta</taxon>
        <taxon>Embryophyta</taxon>
        <taxon>Tracheophyta</taxon>
        <taxon>Spermatophyta</taxon>
        <taxon>Magnoliopsida</taxon>
        <taxon>Magnoliidae</taxon>
        <taxon>Laurales</taxon>
        <taxon>Lauraceae</taxon>
        <taxon>Persea</taxon>
    </lineage>
</organism>
<name>A0ACC2MSS3_PERAE</name>
<gene>
    <name evidence="1" type="ORF">MRB53_001845</name>
</gene>
<sequence>MEKLKSVVPPDLKQMISESTPDNLPNTCSLLLDFFLHLPQFHQVVQDLTNREMGLCSKNMTSASDSKRKGNECFSKGDFSEALRFYSQALRLAPMDGDDMDKDFVAMVYVNRATTMHNMGLFNECTRDCNRAVLLSPCYVKAWYRRGKANASLENYEDAVHDLNVALSLENSLSKKIGVIDELKTLLNRCKRASGTNNSHSKDNEKDLGSFVEPDEVRLQCVSTPAKGRGMTSSSNIPPACLIHSEEPYAAIILKHCRETHCHFCFNELPADSIPCSSCTIPVYCSQHCQERAGGVRSRGNQHSDTKFENIAVDLQKYVASINLSGGTEVDANLGAIGKEIAEHRHECGGIHWSAVLPPEIVLAGRILAKSIETRRCLGETFTHVEDLDLCHNYTCIASESKLELHIYSVVLAYCLQHSYGVEFPLVGSSASQLVILLAQIKVNSMAVVHMKSSDTYMTLEQSGGLSGTENSLTSNIEQVSVGQAIYLTGSLFNQSCRPNIHAYFLSRKLFIRSTEFVAESCPLELSYGPQVGQWDIYYRQQLLEDQYSFKCHCSVLPCHTILHEKLDDNCLQNVTAINILDRPMPVQKQEREAISEVAHLLLEHTSGILKIGPGYCLSCGTHCDLEASHATLRKAGKAIKRLQDKLILKKVSTTVLSDALKSLTLLKSVMHAYSKDIAQAEDNLAEAFCLIGEFQAAVHHCKASLEIIKRLYPTNHIAIGNELMKLASIQLSLNDRASALNSIKQAYTIFSLHYGSHMVMLFPYLENLQREAKKSTSLICLGLVPSSGDGSSILTSLLAYFGRQLPSFKQIIVIKVCHSIIYLKDKFAFHSAARMRWQVNNIQDVLNVHPTLSMVIVIIQTTPWVHLSAKQMDARMVWPNGPHPRGSHMMKGIDGCMEEAIFDIHIDPFDVSKG</sequence>
<proteinExistence type="predicted"/>
<accession>A0ACC2MSS3</accession>
<keyword evidence="2" id="KW-1185">Reference proteome</keyword>